<comment type="subcellular location">
    <subcellularLocation>
        <location evidence="1 7">Cell membrane</location>
        <topology evidence="1 7">Multi-pass membrane protein</topology>
    </subcellularLocation>
</comment>
<dbReference type="PROSITE" id="PS50928">
    <property type="entry name" value="ABC_TM1"/>
    <property type="match status" value="1"/>
</dbReference>
<keyword evidence="5 7" id="KW-1133">Transmembrane helix</keyword>
<organism evidence="9 10">
    <name type="scientific">Salinadaptatus halalkaliphilus</name>
    <dbReference type="NCBI Taxonomy" id="2419781"/>
    <lineage>
        <taxon>Archaea</taxon>
        <taxon>Methanobacteriati</taxon>
        <taxon>Methanobacteriota</taxon>
        <taxon>Stenosarchaea group</taxon>
        <taxon>Halobacteria</taxon>
        <taxon>Halobacteriales</taxon>
        <taxon>Natrialbaceae</taxon>
        <taxon>Salinadaptatus</taxon>
    </lineage>
</organism>
<evidence type="ECO:0000256" key="2">
    <source>
        <dbReference type="ARBA" id="ARBA00022448"/>
    </source>
</evidence>
<sequence>MSLGTYALRRTLLAVPVLVGVSAITFSFVHLVPGDAIDVLAGFQGVDPEARDALREEYGLDDPIWRQYLAWVTDVLALEFGESPITGRDVGATIAERLPRTLALGVAAWLLSLAIGIPAGIVAALNHGRPADELTRLGALAGIATPNFWLGLVLLFIFGVHLGWVRVTPPDAGLASLEMLWFMVLPTITLGTASAALITRLLRASMARELQKAYVRTARAKGLRERTVVLKHVLRNSLTAVVTVAGLQLAILVDGAVVVEQVFAWPGMGQLVVDAVDQRDVPLIQASVLVIAVAVVLANLLVDLVYAALDPRVRYR</sequence>
<dbReference type="Proteomes" id="UP000318864">
    <property type="component" value="Unassembled WGS sequence"/>
</dbReference>
<dbReference type="PANTHER" id="PTHR43163:SF6">
    <property type="entry name" value="DIPEPTIDE TRANSPORT SYSTEM PERMEASE PROTEIN DPPB-RELATED"/>
    <property type="match status" value="1"/>
</dbReference>
<name>A0A4S3TMH5_9EURY</name>
<feature type="transmembrane region" description="Helical" evidence="7">
    <location>
        <begin position="283"/>
        <end position="309"/>
    </location>
</feature>
<evidence type="ECO:0000256" key="7">
    <source>
        <dbReference type="RuleBase" id="RU363032"/>
    </source>
</evidence>
<evidence type="ECO:0000256" key="1">
    <source>
        <dbReference type="ARBA" id="ARBA00004651"/>
    </source>
</evidence>
<dbReference type="EMBL" id="RBZW01000033">
    <property type="protein sequence ID" value="THE64413.1"/>
    <property type="molecule type" value="Genomic_DNA"/>
</dbReference>
<feature type="domain" description="ABC transmembrane type-1" evidence="8">
    <location>
        <begin position="98"/>
        <end position="302"/>
    </location>
</feature>
<comment type="caution">
    <text evidence="9">The sequence shown here is derived from an EMBL/GenBank/DDBJ whole genome shotgun (WGS) entry which is preliminary data.</text>
</comment>
<feature type="transmembrane region" description="Helical" evidence="7">
    <location>
        <begin position="240"/>
        <end position="263"/>
    </location>
</feature>
<feature type="transmembrane region" description="Helical" evidence="7">
    <location>
        <begin position="106"/>
        <end position="125"/>
    </location>
</feature>
<evidence type="ECO:0000256" key="6">
    <source>
        <dbReference type="ARBA" id="ARBA00023136"/>
    </source>
</evidence>
<evidence type="ECO:0000259" key="8">
    <source>
        <dbReference type="PROSITE" id="PS50928"/>
    </source>
</evidence>
<comment type="similarity">
    <text evidence="7">Belongs to the binding-protein-dependent transport system permease family.</text>
</comment>
<proteinExistence type="inferred from homology"/>
<gene>
    <name evidence="9" type="ORF">D8Y22_13460</name>
</gene>
<dbReference type="GO" id="GO:0071916">
    <property type="term" value="F:dipeptide transmembrane transporter activity"/>
    <property type="evidence" value="ECO:0007669"/>
    <property type="project" value="TreeGrafter"/>
</dbReference>
<keyword evidence="6 7" id="KW-0472">Membrane</keyword>
<evidence type="ECO:0000313" key="9">
    <source>
        <dbReference type="EMBL" id="THE64413.1"/>
    </source>
</evidence>
<accession>A0A4S3TMH5</accession>
<keyword evidence="3" id="KW-1003">Cell membrane</keyword>
<evidence type="ECO:0000256" key="3">
    <source>
        <dbReference type="ARBA" id="ARBA00022475"/>
    </source>
</evidence>
<dbReference type="GO" id="GO:0005886">
    <property type="term" value="C:plasma membrane"/>
    <property type="evidence" value="ECO:0007669"/>
    <property type="project" value="UniProtKB-SubCell"/>
</dbReference>
<keyword evidence="10" id="KW-1185">Reference proteome</keyword>
<evidence type="ECO:0000313" key="10">
    <source>
        <dbReference type="Proteomes" id="UP000318864"/>
    </source>
</evidence>
<feature type="transmembrane region" description="Helical" evidence="7">
    <location>
        <begin position="180"/>
        <end position="202"/>
    </location>
</feature>
<dbReference type="InterPro" id="IPR000515">
    <property type="entry name" value="MetI-like"/>
</dbReference>
<dbReference type="Pfam" id="PF19300">
    <property type="entry name" value="BPD_transp_1_N"/>
    <property type="match status" value="1"/>
</dbReference>
<feature type="transmembrane region" description="Helical" evidence="7">
    <location>
        <begin position="12"/>
        <end position="32"/>
    </location>
</feature>
<reference evidence="9 10" key="1">
    <citation type="submission" date="2018-10" db="EMBL/GenBank/DDBJ databases">
        <title>Natronolimnobius sp. XQ-INN 246 isolated from Inner Mongolia Autonomous Region of China.</title>
        <authorList>
            <person name="Xue Q."/>
        </authorList>
    </citation>
    <scope>NUCLEOTIDE SEQUENCE [LARGE SCALE GENOMIC DNA]</scope>
    <source>
        <strain evidence="9 10">XQ-INN 246</strain>
    </source>
</reference>
<keyword evidence="4 7" id="KW-0812">Transmembrane</keyword>
<dbReference type="SUPFAM" id="SSF161098">
    <property type="entry name" value="MetI-like"/>
    <property type="match status" value="1"/>
</dbReference>
<dbReference type="CDD" id="cd06261">
    <property type="entry name" value="TM_PBP2"/>
    <property type="match status" value="1"/>
</dbReference>
<dbReference type="InterPro" id="IPR045621">
    <property type="entry name" value="BPD_transp_1_N"/>
</dbReference>
<dbReference type="PANTHER" id="PTHR43163">
    <property type="entry name" value="DIPEPTIDE TRANSPORT SYSTEM PERMEASE PROTEIN DPPB-RELATED"/>
    <property type="match status" value="1"/>
</dbReference>
<dbReference type="RefSeq" id="WP_141465199.1">
    <property type="nucleotide sequence ID" value="NZ_RBZW01000033.1"/>
</dbReference>
<evidence type="ECO:0000256" key="4">
    <source>
        <dbReference type="ARBA" id="ARBA00022692"/>
    </source>
</evidence>
<protein>
    <submittedName>
        <fullName evidence="9">ABC transporter permease</fullName>
    </submittedName>
</protein>
<dbReference type="OrthoDB" id="44105at2157"/>
<dbReference type="Pfam" id="PF00528">
    <property type="entry name" value="BPD_transp_1"/>
    <property type="match status" value="1"/>
</dbReference>
<evidence type="ECO:0000256" key="5">
    <source>
        <dbReference type="ARBA" id="ARBA00022989"/>
    </source>
</evidence>
<feature type="transmembrane region" description="Helical" evidence="7">
    <location>
        <begin position="137"/>
        <end position="160"/>
    </location>
</feature>
<dbReference type="AlphaFoldDB" id="A0A4S3TMH5"/>
<dbReference type="Gene3D" id="1.10.3720.10">
    <property type="entry name" value="MetI-like"/>
    <property type="match status" value="1"/>
</dbReference>
<dbReference type="InterPro" id="IPR035906">
    <property type="entry name" value="MetI-like_sf"/>
</dbReference>
<keyword evidence="2 7" id="KW-0813">Transport</keyword>